<dbReference type="PROSITE" id="PS01124">
    <property type="entry name" value="HTH_ARAC_FAMILY_2"/>
    <property type="match status" value="1"/>
</dbReference>
<comment type="caution">
    <text evidence="5">The sequence shown here is derived from an EMBL/GenBank/DDBJ whole genome shotgun (WGS) entry which is preliminary data.</text>
</comment>
<reference evidence="5 6" key="1">
    <citation type="submission" date="2020-08" db="EMBL/GenBank/DDBJ databases">
        <title>Genomic Encyclopedia of Type Strains, Phase III (KMG-III): the genomes of soil and plant-associated and newly described type strains.</title>
        <authorList>
            <person name="Whitman W."/>
        </authorList>
    </citation>
    <scope>NUCLEOTIDE SEQUENCE [LARGE SCALE GENOMIC DNA]</scope>
    <source>
        <strain evidence="5 6">CECT 8234</strain>
    </source>
</reference>
<keyword evidence="2" id="KW-0238">DNA-binding</keyword>
<accession>A0A7W5GB42</accession>
<sequence length="304" mass="34685">MATKHSQLYKVEQFLQEDEYIFVNRAAENFHLPLHNHDFIELAYVAEGKGFHHIGETVVSVHKGLLFILPPGISHVFRPSTPSQTSPPLIVYNCVFRSSLLIILRDWIGGAPPIADLLEQQLTHPAAFQPLFDDEGLIDALFCSLLREYNNQQIGSDACLRSLLVQLLVSIHRLLQHASKPSIKPVSVQHILIYMEQHAHENLTVGQLAERCQWSERHFGRVFKAHTGQSFLRYLQQLRIKKSCVLLRSSQQKIGSIAEEVGYKNIDAFLTHFKRIVGMTPRDYRRIVQNRHVPDISAVAFDGQ</sequence>
<dbReference type="Pfam" id="PF02311">
    <property type="entry name" value="AraC_binding"/>
    <property type="match status" value="1"/>
</dbReference>
<dbReference type="PROSITE" id="PS00041">
    <property type="entry name" value="HTH_ARAC_FAMILY_1"/>
    <property type="match status" value="1"/>
</dbReference>
<dbReference type="RefSeq" id="WP_183564913.1">
    <property type="nucleotide sequence ID" value="NZ_CBCSLB010000007.1"/>
</dbReference>
<feature type="domain" description="HTH araC/xylS-type" evidence="4">
    <location>
        <begin position="189"/>
        <end position="287"/>
    </location>
</feature>
<dbReference type="InterPro" id="IPR018062">
    <property type="entry name" value="HTH_AraC-typ_CS"/>
</dbReference>
<evidence type="ECO:0000256" key="1">
    <source>
        <dbReference type="ARBA" id="ARBA00023015"/>
    </source>
</evidence>
<keyword evidence="6" id="KW-1185">Reference proteome</keyword>
<dbReference type="SMART" id="SM00342">
    <property type="entry name" value="HTH_ARAC"/>
    <property type="match status" value="1"/>
</dbReference>
<dbReference type="SUPFAM" id="SSF51215">
    <property type="entry name" value="Regulatory protein AraC"/>
    <property type="match status" value="1"/>
</dbReference>
<dbReference type="Pfam" id="PF12833">
    <property type="entry name" value="HTH_18"/>
    <property type="match status" value="1"/>
</dbReference>
<dbReference type="SUPFAM" id="SSF46689">
    <property type="entry name" value="Homeodomain-like"/>
    <property type="match status" value="2"/>
</dbReference>
<evidence type="ECO:0000313" key="6">
    <source>
        <dbReference type="Proteomes" id="UP000518605"/>
    </source>
</evidence>
<dbReference type="GO" id="GO:0043565">
    <property type="term" value="F:sequence-specific DNA binding"/>
    <property type="evidence" value="ECO:0007669"/>
    <property type="project" value="InterPro"/>
</dbReference>
<dbReference type="InterPro" id="IPR037923">
    <property type="entry name" value="HTH-like"/>
</dbReference>
<evidence type="ECO:0000259" key="4">
    <source>
        <dbReference type="PROSITE" id="PS01124"/>
    </source>
</evidence>
<dbReference type="PANTHER" id="PTHR43280:SF28">
    <property type="entry name" value="HTH-TYPE TRANSCRIPTIONAL ACTIVATOR RHAS"/>
    <property type="match status" value="1"/>
</dbReference>
<dbReference type="PRINTS" id="PR00032">
    <property type="entry name" value="HTHARAC"/>
</dbReference>
<dbReference type="InterPro" id="IPR009057">
    <property type="entry name" value="Homeodomain-like_sf"/>
</dbReference>
<dbReference type="GO" id="GO:0003700">
    <property type="term" value="F:DNA-binding transcription factor activity"/>
    <property type="evidence" value="ECO:0007669"/>
    <property type="project" value="InterPro"/>
</dbReference>
<dbReference type="Gene3D" id="2.60.120.10">
    <property type="entry name" value="Jelly Rolls"/>
    <property type="match status" value="1"/>
</dbReference>
<dbReference type="InterPro" id="IPR018060">
    <property type="entry name" value="HTH_AraC"/>
</dbReference>
<evidence type="ECO:0000256" key="2">
    <source>
        <dbReference type="ARBA" id="ARBA00023125"/>
    </source>
</evidence>
<name>A0A7W5GB42_9BACL</name>
<evidence type="ECO:0000313" key="5">
    <source>
        <dbReference type="EMBL" id="MBB3153401.1"/>
    </source>
</evidence>
<dbReference type="Proteomes" id="UP000518605">
    <property type="component" value="Unassembled WGS sequence"/>
</dbReference>
<dbReference type="EMBL" id="JACHXW010000010">
    <property type="protein sequence ID" value="MBB3153401.1"/>
    <property type="molecule type" value="Genomic_DNA"/>
</dbReference>
<dbReference type="Gene3D" id="1.10.10.60">
    <property type="entry name" value="Homeodomain-like"/>
    <property type="match status" value="2"/>
</dbReference>
<keyword evidence="1" id="KW-0805">Transcription regulation</keyword>
<dbReference type="InterPro" id="IPR003313">
    <property type="entry name" value="AraC-bd"/>
</dbReference>
<keyword evidence="3" id="KW-0804">Transcription</keyword>
<evidence type="ECO:0000256" key="3">
    <source>
        <dbReference type="ARBA" id="ARBA00023163"/>
    </source>
</evidence>
<organism evidence="5 6">
    <name type="scientific">Paenibacillus endophyticus</name>
    <dbReference type="NCBI Taxonomy" id="1294268"/>
    <lineage>
        <taxon>Bacteria</taxon>
        <taxon>Bacillati</taxon>
        <taxon>Bacillota</taxon>
        <taxon>Bacilli</taxon>
        <taxon>Bacillales</taxon>
        <taxon>Paenibacillaceae</taxon>
        <taxon>Paenibacillus</taxon>
    </lineage>
</organism>
<dbReference type="AlphaFoldDB" id="A0A7W5GB42"/>
<dbReference type="PANTHER" id="PTHR43280">
    <property type="entry name" value="ARAC-FAMILY TRANSCRIPTIONAL REGULATOR"/>
    <property type="match status" value="1"/>
</dbReference>
<dbReference type="InterPro" id="IPR020449">
    <property type="entry name" value="Tscrpt_reg_AraC-type_HTH"/>
</dbReference>
<gene>
    <name evidence="5" type="ORF">FHS16_003463</name>
</gene>
<protein>
    <submittedName>
        <fullName evidence="5">AraC family L-rhamnose operon transcriptional activator RhaR</fullName>
    </submittedName>
</protein>
<proteinExistence type="predicted"/>
<dbReference type="InterPro" id="IPR014710">
    <property type="entry name" value="RmlC-like_jellyroll"/>
</dbReference>